<dbReference type="InterPro" id="IPR051163">
    <property type="entry name" value="Sodium:Solute_Symporter_SSF"/>
</dbReference>
<keyword evidence="4" id="KW-1003">Cell membrane</keyword>
<dbReference type="OrthoDB" id="9814523at2"/>
<evidence type="ECO:0000256" key="13">
    <source>
        <dbReference type="RuleBase" id="RU362091"/>
    </source>
</evidence>
<dbReference type="NCBIfam" id="TIGR00813">
    <property type="entry name" value="sss"/>
    <property type="match status" value="1"/>
</dbReference>
<dbReference type="PROSITE" id="PS00456">
    <property type="entry name" value="NA_SOLUT_SYMP_1"/>
    <property type="match status" value="1"/>
</dbReference>
<feature type="transmembrane region" description="Helical" evidence="14">
    <location>
        <begin position="153"/>
        <end position="170"/>
    </location>
</feature>
<accession>A0A4Q1C5D1</accession>
<feature type="transmembrane region" description="Helical" evidence="14">
    <location>
        <begin position="322"/>
        <end position="341"/>
    </location>
</feature>
<feature type="transmembrane region" description="Helical" evidence="14">
    <location>
        <begin position="278"/>
        <end position="302"/>
    </location>
</feature>
<evidence type="ECO:0000256" key="12">
    <source>
        <dbReference type="ARBA" id="ARBA00036099"/>
    </source>
</evidence>
<dbReference type="PROSITE" id="PS50283">
    <property type="entry name" value="NA_SOLUT_SYMP_3"/>
    <property type="match status" value="1"/>
</dbReference>
<protein>
    <recommendedName>
        <fullName evidence="17">Sodium:solute symporter</fullName>
    </recommendedName>
</protein>
<evidence type="ECO:0000256" key="1">
    <source>
        <dbReference type="ARBA" id="ARBA00004651"/>
    </source>
</evidence>
<proteinExistence type="inferred from homology"/>
<dbReference type="EMBL" id="SDHX01000002">
    <property type="protein sequence ID" value="RXK53642.1"/>
    <property type="molecule type" value="Genomic_DNA"/>
</dbReference>
<evidence type="ECO:0000256" key="9">
    <source>
        <dbReference type="ARBA" id="ARBA00023136"/>
    </source>
</evidence>
<comment type="subcellular location">
    <subcellularLocation>
        <location evidence="1">Cell membrane</location>
        <topology evidence="1">Multi-pass membrane protein</topology>
    </subcellularLocation>
</comment>
<feature type="transmembrane region" description="Helical" evidence="14">
    <location>
        <begin position="176"/>
        <end position="200"/>
    </location>
</feature>
<evidence type="ECO:0008006" key="17">
    <source>
        <dbReference type="Google" id="ProtNLM"/>
    </source>
</evidence>
<feature type="transmembrane region" description="Helical" evidence="14">
    <location>
        <begin position="45"/>
        <end position="63"/>
    </location>
</feature>
<gene>
    <name evidence="15" type="ORF">ESB00_18310</name>
</gene>
<feature type="transmembrane region" description="Helical" evidence="14">
    <location>
        <begin position="466"/>
        <end position="490"/>
    </location>
</feature>
<evidence type="ECO:0000256" key="4">
    <source>
        <dbReference type="ARBA" id="ARBA00022475"/>
    </source>
</evidence>
<dbReference type="GO" id="GO:0015293">
    <property type="term" value="F:symporter activity"/>
    <property type="evidence" value="ECO:0007669"/>
    <property type="project" value="TreeGrafter"/>
</dbReference>
<evidence type="ECO:0000256" key="7">
    <source>
        <dbReference type="ARBA" id="ARBA00023053"/>
    </source>
</evidence>
<keyword evidence="16" id="KW-1185">Reference proteome</keyword>
<feature type="transmembrane region" description="Helical" evidence="14">
    <location>
        <begin position="6"/>
        <end position="24"/>
    </location>
</feature>
<evidence type="ECO:0000313" key="15">
    <source>
        <dbReference type="EMBL" id="RXK53642.1"/>
    </source>
</evidence>
<feature type="transmembrane region" description="Helical" evidence="14">
    <location>
        <begin position="409"/>
        <end position="430"/>
    </location>
</feature>
<reference evidence="15 16" key="1">
    <citation type="submission" date="2019-01" db="EMBL/GenBank/DDBJ databases">
        <title>Lacunisphaera sp. strain TWA-58.</title>
        <authorList>
            <person name="Chen W.-M."/>
        </authorList>
    </citation>
    <scope>NUCLEOTIDE SEQUENCE [LARGE SCALE GENOMIC DNA]</scope>
    <source>
        <strain evidence="15 16">TWA-58</strain>
    </source>
</reference>
<sequence length="516" mass="54917">MPHLHWLDVTVLILYFAGIAALTLKATKRNQTAEDYFVAGRSMPAWAVAMAMMAALISSNTLVGHPATAYQKGLILLLGSFTLPLVLLFVARVIVPFYRNVVGMSAYEYLGARFGIGGRLYASGCFIGDRLFDVGVTMLTTAVPVCVMTGWDLQSVIIGMAVFTVAYTMIGGMEAVVWTSVVQGLIFVAAAFLIVARLIFAPECGPTGAVIGAAWDAGKFSLGNFDFSWAGLFDASLTPQWLLLLAYTANWARRYIADQHMVQRYLIAKSDADASRGALWNGLLCVPVWALFMVIGSLLYGYYTLSGAPAPAVSDEVVPHFIVNHLPTGIIGLMLAAILAASMSSISPDLNSIATAFTADIVGHFKPGLSDRARLRSGRLGVALFGLLAIGVALVMAPKGGAATIMERAVTVAAILSGGMLGLFFLGFFTRTATRQGCYAGLVACAVFTTWGTLTSGKQPMVDLGFNFPLNPILIGILGHLVVFGVGYAWSRAFGGHVPADIERLTFRRAGRNPSA</sequence>
<evidence type="ECO:0000256" key="6">
    <source>
        <dbReference type="ARBA" id="ARBA00022989"/>
    </source>
</evidence>
<dbReference type="Pfam" id="PF00474">
    <property type="entry name" value="SSF"/>
    <property type="match status" value="1"/>
</dbReference>
<keyword evidence="7" id="KW-0915">Sodium</keyword>
<evidence type="ECO:0000256" key="11">
    <source>
        <dbReference type="ARBA" id="ARBA00023201"/>
    </source>
</evidence>
<dbReference type="GO" id="GO:0015075">
    <property type="term" value="F:monoatomic ion transmembrane transporter activity"/>
    <property type="evidence" value="ECO:0007669"/>
    <property type="project" value="UniProtKB-ARBA"/>
</dbReference>
<keyword evidence="11" id="KW-0739">Sodium transport</keyword>
<keyword evidence="3" id="KW-0813">Transport</keyword>
<dbReference type="GO" id="GO:0005886">
    <property type="term" value="C:plasma membrane"/>
    <property type="evidence" value="ECO:0007669"/>
    <property type="project" value="UniProtKB-SubCell"/>
</dbReference>
<dbReference type="InterPro" id="IPR001734">
    <property type="entry name" value="Na/solute_symporter"/>
</dbReference>
<dbReference type="InterPro" id="IPR018212">
    <property type="entry name" value="Na/solute_symporter_CS"/>
</dbReference>
<keyword evidence="6 14" id="KW-1133">Transmembrane helix</keyword>
<evidence type="ECO:0000256" key="10">
    <source>
        <dbReference type="ARBA" id="ARBA00023180"/>
    </source>
</evidence>
<comment type="catalytic activity">
    <reaction evidence="12">
        <text>iodide(out) + 2 Na(+)(out) = iodide(in) + 2 Na(+)(in)</text>
        <dbReference type="Rhea" id="RHEA:71207"/>
        <dbReference type="ChEBI" id="CHEBI:16382"/>
        <dbReference type="ChEBI" id="CHEBI:29101"/>
    </reaction>
</comment>
<dbReference type="GO" id="GO:0006814">
    <property type="term" value="P:sodium ion transport"/>
    <property type="evidence" value="ECO:0007669"/>
    <property type="project" value="UniProtKB-KW"/>
</dbReference>
<dbReference type="PANTHER" id="PTHR42985">
    <property type="entry name" value="SODIUM-COUPLED MONOCARBOXYLATE TRANSPORTER"/>
    <property type="match status" value="1"/>
</dbReference>
<comment type="caution">
    <text evidence="15">The sequence shown here is derived from an EMBL/GenBank/DDBJ whole genome shotgun (WGS) entry which is preliminary data.</text>
</comment>
<evidence type="ECO:0000256" key="14">
    <source>
        <dbReference type="SAM" id="Phobius"/>
    </source>
</evidence>
<feature type="transmembrane region" description="Helical" evidence="14">
    <location>
        <begin position="380"/>
        <end position="397"/>
    </location>
</feature>
<dbReference type="AlphaFoldDB" id="A0A4Q1C5D1"/>
<name>A0A4Q1C5D1_9BACT</name>
<dbReference type="Gene3D" id="1.20.1730.10">
    <property type="entry name" value="Sodium/glucose cotransporter"/>
    <property type="match status" value="1"/>
</dbReference>
<feature type="transmembrane region" description="Helical" evidence="14">
    <location>
        <begin position="75"/>
        <end position="95"/>
    </location>
</feature>
<keyword evidence="8" id="KW-0406">Ion transport</keyword>
<comment type="similarity">
    <text evidence="2 13">Belongs to the sodium:solute symporter (SSF) (TC 2.A.21) family.</text>
</comment>
<dbReference type="Proteomes" id="UP000290218">
    <property type="component" value="Unassembled WGS sequence"/>
</dbReference>
<feature type="transmembrane region" description="Helical" evidence="14">
    <location>
        <begin position="437"/>
        <end position="454"/>
    </location>
</feature>
<organism evidence="15 16">
    <name type="scientific">Oleiharenicola lentus</name>
    <dbReference type="NCBI Taxonomy" id="2508720"/>
    <lineage>
        <taxon>Bacteria</taxon>
        <taxon>Pseudomonadati</taxon>
        <taxon>Verrucomicrobiota</taxon>
        <taxon>Opitutia</taxon>
        <taxon>Opitutales</taxon>
        <taxon>Opitutaceae</taxon>
        <taxon>Oleiharenicola</taxon>
    </lineage>
</organism>
<dbReference type="InterPro" id="IPR038377">
    <property type="entry name" value="Na/Glc_symporter_sf"/>
</dbReference>
<evidence type="ECO:0000256" key="3">
    <source>
        <dbReference type="ARBA" id="ARBA00022448"/>
    </source>
</evidence>
<dbReference type="RefSeq" id="WP_129049531.1">
    <property type="nucleotide sequence ID" value="NZ_SDHX01000002.1"/>
</dbReference>
<evidence type="ECO:0000313" key="16">
    <source>
        <dbReference type="Proteomes" id="UP000290218"/>
    </source>
</evidence>
<evidence type="ECO:0000256" key="5">
    <source>
        <dbReference type="ARBA" id="ARBA00022692"/>
    </source>
</evidence>
<keyword evidence="10" id="KW-0325">Glycoprotein</keyword>
<keyword evidence="5 14" id="KW-0812">Transmembrane</keyword>
<dbReference type="GO" id="GO:0098660">
    <property type="term" value="P:inorganic ion transmembrane transport"/>
    <property type="evidence" value="ECO:0007669"/>
    <property type="project" value="UniProtKB-ARBA"/>
</dbReference>
<evidence type="ECO:0000256" key="8">
    <source>
        <dbReference type="ARBA" id="ARBA00023065"/>
    </source>
</evidence>
<evidence type="ECO:0000256" key="2">
    <source>
        <dbReference type="ARBA" id="ARBA00006434"/>
    </source>
</evidence>
<keyword evidence="9 14" id="KW-0472">Membrane</keyword>
<dbReference type="PANTHER" id="PTHR42985:SF40">
    <property type="entry name" value="LD47995P-RELATED"/>
    <property type="match status" value="1"/>
</dbReference>